<dbReference type="PANTHER" id="PTHR47448">
    <property type="entry name" value="DUAL SPECIFICITY MITOGEN-ACTIVATED PROTEIN KINASE KINASE DSOR1-LIKE PROTEIN"/>
    <property type="match status" value="1"/>
</dbReference>
<dbReference type="InterPro" id="IPR008271">
    <property type="entry name" value="Ser/Thr_kinase_AS"/>
</dbReference>
<proteinExistence type="inferred from homology"/>
<keyword evidence="1 8" id="KW-0723">Serine/threonine-protein kinase</keyword>
<evidence type="ECO:0000256" key="5">
    <source>
        <dbReference type="ARBA" id="ARBA00022840"/>
    </source>
</evidence>
<dbReference type="SUPFAM" id="SSF56112">
    <property type="entry name" value="Protein kinase-like (PK-like)"/>
    <property type="match status" value="1"/>
</dbReference>
<keyword evidence="2" id="KW-0808">Transferase</keyword>
<dbReference type="PROSITE" id="PS50011">
    <property type="entry name" value="PROTEIN_KINASE_DOM"/>
    <property type="match status" value="1"/>
</dbReference>
<dbReference type="PANTHER" id="PTHR47448:SF1">
    <property type="entry name" value="SERINE_THREONINE-PROTEIN KINASE STE7 HOMOLOG"/>
    <property type="match status" value="1"/>
</dbReference>
<dbReference type="STRING" id="1295533.A0A1E3I756"/>
<evidence type="ECO:0000256" key="7">
    <source>
        <dbReference type="PROSITE-ProRule" id="PRU10141"/>
    </source>
</evidence>
<evidence type="ECO:0000313" key="12">
    <source>
        <dbReference type="Proteomes" id="UP000094065"/>
    </source>
</evidence>
<evidence type="ECO:0000256" key="9">
    <source>
        <dbReference type="SAM" id="MobiDB-lite"/>
    </source>
</evidence>
<feature type="compositionally biased region" description="Low complexity" evidence="9">
    <location>
        <begin position="17"/>
        <end position="30"/>
    </location>
</feature>
<feature type="binding site" evidence="7">
    <location>
        <position position="183"/>
    </location>
    <ligand>
        <name>ATP</name>
        <dbReference type="ChEBI" id="CHEBI:30616"/>
    </ligand>
</feature>
<dbReference type="EMBL" id="AWGJ01000001">
    <property type="protein sequence ID" value="ODN84543.1"/>
    <property type="molecule type" value="Genomic_DNA"/>
</dbReference>
<protein>
    <recommendedName>
        <fullName evidence="10">Protein kinase domain-containing protein</fullName>
    </recommendedName>
</protein>
<comment type="similarity">
    <text evidence="6">Belongs to the protein kinase superfamily. STE Ser/Thr protein kinase family. MAP kinase kinase subfamily.</text>
</comment>
<dbReference type="Proteomes" id="UP000094065">
    <property type="component" value="Unassembled WGS sequence"/>
</dbReference>
<evidence type="ECO:0000256" key="4">
    <source>
        <dbReference type="ARBA" id="ARBA00022777"/>
    </source>
</evidence>
<dbReference type="SMART" id="SM00220">
    <property type="entry name" value="S_TKc"/>
    <property type="match status" value="1"/>
</dbReference>
<dbReference type="GO" id="GO:0005524">
    <property type="term" value="F:ATP binding"/>
    <property type="evidence" value="ECO:0007669"/>
    <property type="project" value="UniProtKB-UniRule"/>
</dbReference>
<dbReference type="GeneID" id="30151782"/>
<dbReference type="Gene3D" id="1.10.510.10">
    <property type="entry name" value="Transferase(Phosphotransferase) domain 1"/>
    <property type="match status" value="1"/>
</dbReference>
<comment type="caution">
    <text evidence="11">The sequence shown here is derived from an EMBL/GenBank/DDBJ whole genome shotgun (WGS) entry which is preliminary data.</text>
</comment>
<evidence type="ECO:0000313" key="11">
    <source>
        <dbReference type="EMBL" id="ODN84543.1"/>
    </source>
</evidence>
<dbReference type="GO" id="GO:0004674">
    <property type="term" value="F:protein serine/threonine kinase activity"/>
    <property type="evidence" value="ECO:0007669"/>
    <property type="project" value="UniProtKB-KW"/>
</dbReference>
<evidence type="ECO:0000256" key="6">
    <source>
        <dbReference type="ARBA" id="ARBA00038035"/>
    </source>
</evidence>
<feature type="domain" description="Protein kinase" evidence="10">
    <location>
        <begin position="154"/>
        <end position="449"/>
    </location>
</feature>
<sequence length="469" mass="51630">MVTLDPPSSSTASVAITSPGSTPTPTQQSTFSLPKSTISRKKPPGLDISKSILRPTRSVPGLPPTGDSPVGNFVSEADKLRDDIAQLQLSSRSTGSHRSDDEAEAAGLQSDDSAASGAHKKEKKESKSGKDGKEKKRRKYKDKNGEDLVKEEDLENIEDLGAGNGGTVAKVWNKKRNCIMAKKLVMVDAKPSIRKQILRELQIMNDCDSPYIVGYYGCFPVDVHVGIVMEFMDAGSLDHVYRKNGPIDISIVGKCAEAVVRGLMYLYDEHRIIHRDIKPSNILVNTKGEVKICDFGVSGELINSIANTFVGTSTYMSPERIQGTNYTIKSDIWSLAISIIELATGRFPFSDNPDADDLSPTASDFDPDPTLPRSAQRPQVDKKERVSVAPAYNMSILDLLQYIVNEPAPKLASRRFKFPEEAVEWVDDCLIKDPDFRPGPKELLAMDWVANSKVTQDDLRTWAQSLKKD</sequence>
<dbReference type="OrthoDB" id="10252354at2759"/>
<dbReference type="RefSeq" id="XP_018998346.1">
    <property type="nucleotide sequence ID" value="XM_019133641.1"/>
</dbReference>
<feature type="region of interest" description="Disordered" evidence="9">
    <location>
        <begin position="1"/>
        <end position="144"/>
    </location>
</feature>
<keyword evidence="4" id="KW-0418">Kinase</keyword>
<dbReference type="PROSITE" id="PS00108">
    <property type="entry name" value="PROTEIN_KINASE_ST"/>
    <property type="match status" value="1"/>
</dbReference>
<dbReference type="Pfam" id="PF00069">
    <property type="entry name" value="Pkinase"/>
    <property type="match status" value="1"/>
</dbReference>
<keyword evidence="12" id="KW-1185">Reference proteome</keyword>
<dbReference type="Gene3D" id="3.30.200.20">
    <property type="entry name" value="Phosphorylase Kinase, domain 1"/>
    <property type="match status" value="1"/>
</dbReference>
<reference evidence="11 12" key="1">
    <citation type="submission" date="2016-06" db="EMBL/GenBank/DDBJ databases">
        <title>Evolution of pathogenesis and genome organization in the Tremellales.</title>
        <authorList>
            <person name="Cuomo C."/>
            <person name="Litvintseva A."/>
            <person name="Heitman J."/>
            <person name="Chen Y."/>
            <person name="Sun S."/>
            <person name="Springer D."/>
            <person name="Dromer F."/>
            <person name="Young S."/>
            <person name="Zeng Q."/>
            <person name="Chapman S."/>
            <person name="Gujja S."/>
            <person name="Saif S."/>
            <person name="Birren B."/>
        </authorList>
    </citation>
    <scope>NUCLEOTIDE SEQUENCE [LARGE SCALE GENOMIC DNA]</scope>
    <source>
        <strain evidence="11 12">CBS 6039</strain>
    </source>
</reference>
<dbReference type="AlphaFoldDB" id="A0A1E3I756"/>
<evidence type="ECO:0000256" key="3">
    <source>
        <dbReference type="ARBA" id="ARBA00022741"/>
    </source>
</evidence>
<organism evidence="11 12">
    <name type="scientific">Cryptococcus amylolentus CBS 6039</name>
    <dbReference type="NCBI Taxonomy" id="1295533"/>
    <lineage>
        <taxon>Eukaryota</taxon>
        <taxon>Fungi</taxon>
        <taxon>Dikarya</taxon>
        <taxon>Basidiomycota</taxon>
        <taxon>Agaricomycotina</taxon>
        <taxon>Tremellomycetes</taxon>
        <taxon>Tremellales</taxon>
        <taxon>Cryptococcaceae</taxon>
        <taxon>Cryptococcus</taxon>
    </lineage>
</organism>
<name>A0A1E3I756_9TREE</name>
<dbReference type="InterPro" id="IPR011009">
    <property type="entry name" value="Kinase-like_dom_sf"/>
</dbReference>
<evidence type="ECO:0000256" key="2">
    <source>
        <dbReference type="ARBA" id="ARBA00022679"/>
    </source>
</evidence>
<dbReference type="InterPro" id="IPR017441">
    <property type="entry name" value="Protein_kinase_ATP_BS"/>
</dbReference>
<dbReference type="InterPro" id="IPR000719">
    <property type="entry name" value="Prot_kinase_dom"/>
</dbReference>
<evidence type="ECO:0000256" key="8">
    <source>
        <dbReference type="RuleBase" id="RU000304"/>
    </source>
</evidence>
<evidence type="ECO:0000256" key="1">
    <source>
        <dbReference type="ARBA" id="ARBA00022527"/>
    </source>
</evidence>
<dbReference type="InterPro" id="IPR050915">
    <property type="entry name" value="MAP_kinase_kinase"/>
</dbReference>
<dbReference type="PROSITE" id="PS00107">
    <property type="entry name" value="PROTEIN_KINASE_ATP"/>
    <property type="match status" value="1"/>
</dbReference>
<evidence type="ECO:0000259" key="10">
    <source>
        <dbReference type="PROSITE" id="PS50011"/>
    </source>
</evidence>
<gene>
    <name evidence="11" type="ORF">L202_00473</name>
</gene>
<dbReference type="GO" id="GO:0004712">
    <property type="term" value="F:protein serine/threonine/tyrosine kinase activity"/>
    <property type="evidence" value="ECO:0007669"/>
    <property type="project" value="UniProtKB-ARBA"/>
</dbReference>
<feature type="region of interest" description="Disordered" evidence="9">
    <location>
        <begin position="356"/>
        <end position="384"/>
    </location>
</feature>
<feature type="compositionally biased region" description="Basic and acidic residues" evidence="9">
    <location>
        <begin position="123"/>
        <end position="134"/>
    </location>
</feature>
<dbReference type="GO" id="GO:0000165">
    <property type="term" value="P:MAPK cascade"/>
    <property type="evidence" value="ECO:0007669"/>
    <property type="project" value="UniProtKB-ARBA"/>
</dbReference>
<dbReference type="FunFam" id="3.30.200.20:FF:000040">
    <property type="entry name" value="Dual specificity mitogen-activated protein kinase kinase"/>
    <property type="match status" value="1"/>
</dbReference>
<feature type="compositionally biased region" description="Polar residues" evidence="9">
    <location>
        <begin position="1"/>
        <end position="16"/>
    </location>
</feature>
<feature type="compositionally biased region" description="Polar residues" evidence="9">
    <location>
        <begin position="87"/>
        <end position="96"/>
    </location>
</feature>
<keyword evidence="3 7" id="KW-0547">Nucleotide-binding</keyword>
<accession>A0A1E3I756</accession>
<keyword evidence="5 7" id="KW-0067">ATP-binding</keyword>